<protein>
    <recommendedName>
        <fullName evidence="3">GIY-YIG nuclease family protein</fullName>
    </recommendedName>
</protein>
<accession>A0ABV6H794</accession>
<dbReference type="Proteomes" id="UP001589783">
    <property type="component" value="Unassembled WGS sequence"/>
</dbReference>
<dbReference type="RefSeq" id="WP_382362784.1">
    <property type="nucleotide sequence ID" value="NZ_JBHLWV010000016.1"/>
</dbReference>
<evidence type="ECO:0000313" key="2">
    <source>
        <dbReference type="Proteomes" id="UP001589783"/>
    </source>
</evidence>
<organism evidence="1 2">
    <name type="scientific">Gordonia phosphorivorans</name>
    <dbReference type="NCBI Taxonomy" id="1056982"/>
    <lineage>
        <taxon>Bacteria</taxon>
        <taxon>Bacillati</taxon>
        <taxon>Actinomycetota</taxon>
        <taxon>Actinomycetes</taxon>
        <taxon>Mycobacteriales</taxon>
        <taxon>Gordoniaceae</taxon>
        <taxon>Gordonia</taxon>
    </lineage>
</organism>
<sequence>MPEDQVEESPFYGDASDFPIHLGFLSDEGRYWLQKTDDPDVALLAEIDDEAVEYWRPGHEPAAISESPTLLDTRWLPDGIHDDDGLSDSQLEAFALATTTMDQVIQGLLASGWRLRTQFTVSEQRVPRIKVIADPPNDVDDTAIRRVTDMFSLPWGTAELTWTGPPPSKWGDDWQLTEARVAGRVAPTDEETLNELLVIAMVTAPQWTVRPGFDRPVIRHSEGGHMPGTAISVVFDSQVANRSSAEIADLERRAAVWGDKHKFGVAISEPTKTSVQDALDRVGDGISGYYLLGFENGDRYLGQSTNIPARIETHKRERKGITSVRLLPDPEANTATSPVKQLLASERALIHSLQHSGLPTRNKAEMTYWTGHRAVDDIFPPVDATAEDWLNDPVGINQRGKKIPRMHTADLSAGNEAMSKLAERAGERLQQMLAIQRAYLDRCLPLPSQTEYEWWVVSSPLTTPSHGTLTNLSVGWTECLRINTTFSGFIQVNGVELFGEDSGSSGDFDDADAIRFMRQHPGAYVDNAPYSDGGAFNLNIYAPSLEVLADLLDDTAVTRAAATAALNYMRVRKVGAIKNSHNPVLAALLLDSGTATQ</sequence>
<proteinExistence type="predicted"/>
<keyword evidence="2" id="KW-1185">Reference proteome</keyword>
<reference evidence="1 2" key="1">
    <citation type="submission" date="2024-09" db="EMBL/GenBank/DDBJ databases">
        <authorList>
            <person name="Sun Q."/>
            <person name="Mori K."/>
        </authorList>
    </citation>
    <scope>NUCLEOTIDE SEQUENCE [LARGE SCALE GENOMIC DNA]</scope>
    <source>
        <strain evidence="1 2">CCM 7957</strain>
    </source>
</reference>
<comment type="caution">
    <text evidence="1">The sequence shown here is derived from an EMBL/GenBank/DDBJ whole genome shotgun (WGS) entry which is preliminary data.</text>
</comment>
<name>A0ABV6H794_9ACTN</name>
<evidence type="ECO:0008006" key="3">
    <source>
        <dbReference type="Google" id="ProtNLM"/>
    </source>
</evidence>
<gene>
    <name evidence="1" type="ORF">ACFFJD_07765</name>
</gene>
<evidence type="ECO:0000313" key="1">
    <source>
        <dbReference type="EMBL" id="MFC0314746.1"/>
    </source>
</evidence>
<dbReference type="EMBL" id="JBHLWV010000016">
    <property type="protein sequence ID" value="MFC0314746.1"/>
    <property type="molecule type" value="Genomic_DNA"/>
</dbReference>